<dbReference type="InterPro" id="IPR021104">
    <property type="entry name" value="KfrA_DNA-bd_N"/>
</dbReference>
<dbReference type="Proteomes" id="UP000565262">
    <property type="component" value="Unassembled WGS sequence"/>
</dbReference>
<keyword evidence="3" id="KW-0238">DNA-binding</keyword>
<organism evidence="3 4">
    <name type="scientific">Oceanospirillum sediminis</name>
    <dbReference type="NCBI Taxonomy" id="2760088"/>
    <lineage>
        <taxon>Bacteria</taxon>
        <taxon>Pseudomonadati</taxon>
        <taxon>Pseudomonadota</taxon>
        <taxon>Gammaproteobacteria</taxon>
        <taxon>Oceanospirillales</taxon>
        <taxon>Oceanospirillaceae</taxon>
        <taxon>Oceanospirillum</taxon>
    </lineage>
</organism>
<protein>
    <submittedName>
        <fullName evidence="3">DNA-binding protein</fullName>
    </submittedName>
</protein>
<reference evidence="3 4" key="1">
    <citation type="submission" date="2020-08" db="EMBL/GenBank/DDBJ databases">
        <title>Oceanospirillum sp. nov. isolated from marine sediment.</title>
        <authorList>
            <person name="Ji X."/>
        </authorList>
    </citation>
    <scope>NUCLEOTIDE SEQUENCE [LARGE SCALE GENOMIC DNA]</scope>
    <source>
        <strain evidence="3 4">D5</strain>
    </source>
</reference>
<comment type="caution">
    <text evidence="3">The sequence shown here is derived from an EMBL/GenBank/DDBJ whole genome shotgun (WGS) entry which is preliminary data.</text>
</comment>
<dbReference type="Pfam" id="PF11740">
    <property type="entry name" value="KfrA_N"/>
    <property type="match status" value="1"/>
</dbReference>
<name>A0A839IVZ7_9GAMM</name>
<dbReference type="GO" id="GO:0003677">
    <property type="term" value="F:DNA binding"/>
    <property type="evidence" value="ECO:0007669"/>
    <property type="project" value="UniProtKB-KW"/>
</dbReference>
<feature type="coiled-coil region" evidence="1">
    <location>
        <begin position="95"/>
        <end position="199"/>
    </location>
</feature>
<evidence type="ECO:0000259" key="2">
    <source>
        <dbReference type="Pfam" id="PF11740"/>
    </source>
</evidence>
<dbReference type="RefSeq" id="WP_182812164.1">
    <property type="nucleotide sequence ID" value="NZ_JACJFM010000062.1"/>
</dbReference>
<dbReference type="AlphaFoldDB" id="A0A839IVZ7"/>
<accession>A0A839IVZ7</accession>
<proteinExistence type="predicted"/>
<evidence type="ECO:0000313" key="3">
    <source>
        <dbReference type="EMBL" id="MBB1489603.1"/>
    </source>
</evidence>
<evidence type="ECO:0000256" key="1">
    <source>
        <dbReference type="SAM" id="Coils"/>
    </source>
</evidence>
<dbReference type="EMBL" id="JACJFM010000062">
    <property type="protein sequence ID" value="MBB1489603.1"/>
    <property type="molecule type" value="Genomic_DNA"/>
</dbReference>
<evidence type="ECO:0000313" key="4">
    <source>
        <dbReference type="Proteomes" id="UP000565262"/>
    </source>
</evidence>
<keyword evidence="4" id="KW-1185">Reference proteome</keyword>
<gene>
    <name evidence="3" type="ORF">H4O21_23615</name>
</gene>
<sequence length="200" mass="22960">MDVKPDIRTRIINAANHLVAKGNDNPTNEQVRQRLGGGSLSHISPVMREWRQERKEDISAALQMPDELKQAVQIALGQVWSTASDMATAQSEQIRTQAREEVDEISTELSESQAEIARLEKALTERQLSNEHQARQLQTLEQTLTEIRTEKEKTDVLNATLTTYQDDYRQQIDTLREELREARSENKALQQELIEIVRSR</sequence>
<feature type="domain" description="KfrA N-terminal DNA-binding" evidence="2">
    <location>
        <begin position="9"/>
        <end position="123"/>
    </location>
</feature>
<keyword evidence="1" id="KW-0175">Coiled coil</keyword>